<evidence type="ECO:0000313" key="3">
    <source>
        <dbReference type="Proteomes" id="UP000326500"/>
    </source>
</evidence>
<reference evidence="2 3" key="1">
    <citation type="submission" date="2016-10" db="EMBL/GenBank/DDBJ databases">
        <authorList>
            <person name="Varghese N."/>
            <person name="Submissions S."/>
        </authorList>
    </citation>
    <scope>NUCLEOTIDE SEQUENCE [LARGE SCALE GENOMIC DNA]</scope>
    <source>
        <strain evidence="2 3">DSM 2373</strain>
    </source>
</reference>
<dbReference type="Pfam" id="PF12840">
    <property type="entry name" value="HTH_20"/>
    <property type="match status" value="1"/>
</dbReference>
<accession>A0A1G9AZH1</accession>
<dbReference type="SUPFAM" id="SSF46785">
    <property type="entry name" value="Winged helix' DNA-binding domain"/>
    <property type="match status" value="1"/>
</dbReference>
<evidence type="ECO:0000313" key="2">
    <source>
        <dbReference type="EMBL" id="SDK32633.1"/>
    </source>
</evidence>
<dbReference type="EMBL" id="FNFT01000007">
    <property type="protein sequence ID" value="SDK32633.1"/>
    <property type="molecule type" value="Genomic_DNA"/>
</dbReference>
<sequence>MPVTKLYLMPTLQSHDHKGSDEDEQFYGKEIQEVRSELAGLRSEIRRFIEHASRQNVDAALSGLRREYADLFIGQNLSDAGQRLQERMIRDCPMRERCYAVFYEFLKASAEHIRDGEVSEEVVRSYRDRLATMRKAGKLESCATCFAETNRLFEKQLDLMRSLGVYRENKETSSSIADLPGEVLVREILEPLANRHRFRIVQALAAESQTFSSLSNLTDLRGGNLLFHLKKLQDAGLILQRHERGDYIITDKGYKALTGIGTLYAALGP</sequence>
<dbReference type="Proteomes" id="UP000326500">
    <property type="component" value="Unassembled WGS sequence"/>
</dbReference>
<name>A0A1G9AZH1_9EURY</name>
<feature type="domain" description="HTH arsR-type" evidence="1">
    <location>
        <begin position="187"/>
        <end position="262"/>
    </location>
</feature>
<dbReference type="InterPro" id="IPR011991">
    <property type="entry name" value="ArsR-like_HTH"/>
</dbReference>
<dbReference type="InterPro" id="IPR016723">
    <property type="entry name" value="Tscrpt_reg_ArsR_prd"/>
</dbReference>
<dbReference type="PIRSF" id="PIRSF018357">
    <property type="entry name" value="Trans_reg_ArsR_prd"/>
    <property type="match status" value="1"/>
</dbReference>
<dbReference type="STRING" id="2200.GCA_001571405_01980"/>
<organism evidence="2 3">
    <name type="scientific">Methanoculleus thermophilus</name>
    <dbReference type="NCBI Taxonomy" id="2200"/>
    <lineage>
        <taxon>Archaea</taxon>
        <taxon>Methanobacteriati</taxon>
        <taxon>Methanobacteriota</taxon>
        <taxon>Stenosarchaea group</taxon>
        <taxon>Methanomicrobia</taxon>
        <taxon>Methanomicrobiales</taxon>
        <taxon>Methanomicrobiaceae</taxon>
        <taxon>Methanoculleus</taxon>
    </lineage>
</organism>
<dbReference type="SMART" id="SM00418">
    <property type="entry name" value="HTH_ARSR"/>
    <property type="match status" value="1"/>
</dbReference>
<dbReference type="AlphaFoldDB" id="A0A1G9AZH1"/>
<dbReference type="InterPro" id="IPR001845">
    <property type="entry name" value="HTH_ArsR_DNA-bd_dom"/>
</dbReference>
<protein>
    <submittedName>
        <fullName evidence="2">Helix-turn-helix domain-containing protein</fullName>
    </submittedName>
</protein>
<gene>
    <name evidence="2" type="ORF">SAMN04488571_107108</name>
</gene>
<dbReference type="CDD" id="cd00090">
    <property type="entry name" value="HTH_ARSR"/>
    <property type="match status" value="1"/>
</dbReference>
<dbReference type="Gene3D" id="1.10.10.10">
    <property type="entry name" value="Winged helix-like DNA-binding domain superfamily/Winged helix DNA-binding domain"/>
    <property type="match status" value="1"/>
</dbReference>
<keyword evidence="3" id="KW-1185">Reference proteome</keyword>
<evidence type="ECO:0000259" key="1">
    <source>
        <dbReference type="SMART" id="SM00418"/>
    </source>
</evidence>
<dbReference type="InterPro" id="IPR036388">
    <property type="entry name" value="WH-like_DNA-bd_sf"/>
</dbReference>
<dbReference type="InterPro" id="IPR036390">
    <property type="entry name" value="WH_DNA-bd_sf"/>
</dbReference>
<proteinExistence type="predicted"/>
<dbReference type="GO" id="GO:0003700">
    <property type="term" value="F:DNA-binding transcription factor activity"/>
    <property type="evidence" value="ECO:0007669"/>
    <property type="project" value="InterPro"/>
</dbReference>